<dbReference type="InterPro" id="IPR013786">
    <property type="entry name" value="AcylCoA_DH/ox_N"/>
</dbReference>
<dbReference type="Pfam" id="PF02770">
    <property type="entry name" value="Acyl-CoA_dh_M"/>
    <property type="match status" value="1"/>
</dbReference>
<reference evidence="10 11" key="1">
    <citation type="submission" date="2019-09" db="EMBL/GenBank/DDBJ databases">
        <title>Genome Sequences of Streptomyces kaniharaensis ATCC 21070.</title>
        <authorList>
            <person name="Zhu W."/>
            <person name="De Crecy-Lagard V."/>
            <person name="Richards N.G."/>
        </authorList>
    </citation>
    <scope>NUCLEOTIDE SEQUENCE [LARGE SCALE GENOMIC DNA]</scope>
    <source>
        <strain evidence="10 11">SF-557</strain>
    </source>
</reference>
<dbReference type="Gene3D" id="1.10.540.10">
    <property type="entry name" value="Acyl-CoA dehydrogenase/oxidase, N-terminal domain"/>
    <property type="match status" value="1"/>
</dbReference>
<dbReference type="Gene3D" id="2.40.110.10">
    <property type="entry name" value="Butyryl-CoA Dehydrogenase, subunit A, domain 2"/>
    <property type="match status" value="1"/>
</dbReference>
<evidence type="ECO:0000256" key="5">
    <source>
        <dbReference type="ARBA" id="ARBA00023002"/>
    </source>
</evidence>
<evidence type="ECO:0000256" key="3">
    <source>
        <dbReference type="ARBA" id="ARBA00022630"/>
    </source>
</evidence>
<dbReference type="PANTHER" id="PTHR43884">
    <property type="entry name" value="ACYL-COA DEHYDROGENASE"/>
    <property type="match status" value="1"/>
</dbReference>
<evidence type="ECO:0000259" key="9">
    <source>
        <dbReference type="Pfam" id="PF02771"/>
    </source>
</evidence>
<evidence type="ECO:0000256" key="4">
    <source>
        <dbReference type="ARBA" id="ARBA00022827"/>
    </source>
</evidence>
<dbReference type="OrthoDB" id="8876745at2"/>
<evidence type="ECO:0000256" key="1">
    <source>
        <dbReference type="ARBA" id="ARBA00001974"/>
    </source>
</evidence>
<name>A0A6N7L1Y8_9ACTN</name>
<feature type="domain" description="Acyl-CoA dehydrogenase/oxidase C-terminal" evidence="7">
    <location>
        <begin position="229"/>
        <end position="375"/>
    </location>
</feature>
<feature type="domain" description="Acyl-CoA dehydrogenase/oxidase N-terminal" evidence="9">
    <location>
        <begin position="6"/>
        <end position="117"/>
    </location>
</feature>
<dbReference type="SUPFAM" id="SSF56645">
    <property type="entry name" value="Acyl-CoA dehydrogenase NM domain-like"/>
    <property type="match status" value="1"/>
</dbReference>
<dbReference type="InterPro" id="IPR037069">
    <property type="entry name" value="AcylCoA_DH/ox_N_sf"/>
</dbReference>
<gene>
    <name evidence="10" type="ORF">F7Q99_32200</name>
</gene>
<dbReference type="Gene3D" id="1.20.140.10">
    <property type="entry name" value="Butyryl-CoA Dehydrogenase, subunit A, domain 3"/>
    <property type="match status" value="1"/>
</dbReference>
<comment type="caution">
    <text evidence="10">The sequence shown here is derived from an EMBL/GenBank/DDBJ whole genome shotgun (WGS) entry which is preliminary data.</text>
</comment>
<keyword evidence="3 6" id="KW-0285">Flavoprotein</keyword>
<evidence type="ECO:0000259" key="8">
    <source>
        <dbReference type="Pfam" id="PF02770"/>
    </source>
</evidence>
<dbReference type="Pfam" id="PF02771">
    <property type="entry name" value="Acyl-CoA_dh_N"/>
    <property type="match status" value="1"/>
</dbReference>
<evidence type="ECO:0000256" key="2">
    <source>
        <dbReference type="ARBA" id="ARBA00009347"/>
    </source>
</evidence>
<dbReference type="InterPro" id="IPR046373">
    <property type="entry name" value="Acyl-CoA_Oxase/DH_mid-dom_sf"/>
</dbReference>
<comment type="similarity">
    <text evidence="2 6">Belongs to the acyl-CoA dehydrogenase family.</text>
</comment>
<evidence type="ECO:0000313" key="10">
    <source>
        <dbReference type="EMBL" id="MQS16727.1"/>
    </source>
</evidence>
<organism evidence="10 11">
    <name type="scientific">Streptomyces kaniharaensis</name>
    <dbReference type="NCBI Taxonomy" id="212423"/>
    <lineage>
        <taxon>Bacteria</taxon>
        <taxon>Bacillati</taxon>
        <taxon>Actinomycetota</taxon>
        <taxon>Actinomycetes</taxon>
        <taxon>Kitasatosporales</taxon>
        <taxon>Streptomycetaceae</taxon>
        <taxon>Streptomyces</taxon>
    </lineage>
</organism>
<dbReference type="PANTHER" id="PTHR43884:SF12">
    <property type="entry name" value="ISOVALERYL-COA DEHYDROGENASE, MITOCHONDRIAL-RELATED"/>
    <property type="match status" value="1"/>
</dbReference>
<evidence type="ECO:0000259" key="7">
    <source>
        <dbReference type="Pfam" id="PF00441"/>
    </source>
</evidence>
<dbReference type="GO" id="GO:0050660">
    <property type="term" value="F:flavin adenine dinucleotide binding"/>
    <property type="evidence" value="ECO:0007669"/>
    <property type="project" value="InterPro"/>
</dbReference>
<dbReference type="SUPFAM" id="SSF47203">
    <property type="entry name" value="Acyl-CoA dehydrogenase C-terminal domain-like"/>
    <property type="match status" value="1"/>
</dbReference>
<dbReference type="InterPro" id="IPR006091">
    <property type="entry name" value="Acyl-CoA_Oxase/DH_mid-dom"/>
</dbReference>
<comment type="cofactor">
    <cofactor evidence="1 6">
        <name>FAD</name>
        <dbReference type="ChEBI" id="CHEBI:57692"/>
    </cofactor>
</comment>
<dbReference type="EMBL" id="WBOF01000003">
    <property type="protein sequence ID" value="MQS16727.1"/>
    <property type="molecule type" value="Genomic_DNA"/>
</dbReference>
<dbReference type="InterPro" id="IPR009075">
    <property type="entry name" value="AcylCo_DH/oxidase_C"/>
</dbReference>
<dbReference type="RefSeq" id="WP_153468182.1">
    <property type="nucleotide sequence ID" value="NZ_WBOF01000003.1"/>
</dbReference>
<proteinExistence type="inferred from homology"/>
<dbReference type="AlphaFoldDB" id="A0A6N7L1Y8"/>
<dbReference type="GO" id="GO:0003995">
    <property type="term" value="F:acyl-CoA dehydrogenase activity"/>
    <property type="evidence" value="ECO:0007669"/>
    <property type="project" value="InterPro"/>
</dbReference>
<evidence type="ECO:0000256" key="6">
    <source>
        <dbReference type="RuleBase" id="RU362125"/>
    </source>
</evidence>
<accession>A0A6N7L1Y8</accession>
<protein>
    <submittedName>
        <fullName evidence="10">Acyl-CoA dehydrogenase</fullName>
    </submittedName>
</protein>
<keyword evidence="5 6" id="KW-0560">Oxidoreductase</keyword>
<keyword evidence="11" id="KW-1185">Reference proteome</keyword>
<sequence length="379" mass="40634">MIDWSADQRDLRDGLAPWFEKFGADHLRHDKAASFPEEAWQAVSESGLLGLPFDEQYGGLGQDLPTTMYVLEGLGHGCRNGGLNFSVTTSMVGVGAPLHRFGSPELKERYLPGIATGTLIGAHAISEPDAGSDALAMRTTAVPDGDAYVLNGSKTFVSNGPIADVIAVYAKTDPSAGPLGVTTFLVDRDTPGLGVGRPVEKMGLKSSPMTELFFDDCRIPRSQVVGRAGTGFLILDHVMKWEILLSFAVTLGEMQRRLEDCLAYAKQRSAFGKPIGSFQAVANRIVEMRIGVDTSRKWLYDTAEKLTAGQNITVDLAAAKLVVSEASLASALHAVQIFGGNGYMSEYGIEQELRNAVAGTIYSGTSEVQRVRIATMLGL</sequence>
<keyword evidence="4 6" id="KW-0274">FAD</keyword>
<evidence type="ECO:0000313" key="11">
    <source>
        <dbReference type="Proteomes" id="UP000450000"/>
    </source>
</evidence>
<dbReference type="Pfam" id="PF00441">
    <property type="entry name" value="Acyl-CoA_dh_1"/>
    <property type="match status" value="1"/>
</dbReference>
<feature type="domain" description="Acyl-CoA oxidase/dehydrogenase middle" evidence="8">
    <location>
        <begin position="123"/>
        <end position="217"/>
    </location>
</feature>
<dbReference type="InterPro" id="IPR009100">
    <property type="entry name" value="AcylCoA_DH/oxidase_NM_dom_sf"/>
</dbReference>
<dbReference type="Proteomes" id="UP000450000">
    <property type="component" value="Unassembled WGS sequence"/>
</dbReference>
<dbReference type="PROSITE" id="PS00072">
    <property type="entry name" value="ACYL_COA_DH_1"/>
    <property type="match status" value="1"/>
</dbReference>
<dbReference type="FunFam" id="2.40.110.10:FF:000001">
    <property type="entry name" value="Acyl-CoA dehydrogenase, mitochondrial"/>
    <property type="match status" value="1"/>
</dbReference>
<dbReference type="InterPro" id="IPR006089">
    <property type="entry name" value="Acyl-CoA_DH_CS"/>
</dbReference>
<dbReference type="InterPro" id="IPR036250">
    <property type="entry name" value="AcylCo_DH-like_C"/>
</dbReference>